<keyword evidence="3" id="KW-1185">Reference proteome</keyword>
<evidence type="ECO:0008006" key="4">
    <source>
        <dbReference type="Google" id="ProtNLM"/>
    </source>
</evidence>
<accession>A0A543IDN1</accession>
<dbReference type="EMBL" id="VFPO01000001">
    <property type="protein sequence ID" value="TQM68687.1"/>
    <property type="molecule type" value="Genomic_DNA"/>
</dbReference>
<dbReference type="InterPro" id="IPR011009">
    <property type="entry name" value="Kinase-like_dom_sf"/>
</dbReference>
<dbReference type="AlphaFoldDB" id="A0A543IDN1"/>
<reference evidence="2 3" key="1">
    <citation type="submission" date="2019-06" db="EMBL/GenBank/DDBJ databases">
        <title>Sequencing the genomes of 1000 actinobacteria strains.</title>
        <authorList>
            <person name="Klenk H.-P."/>
        </authorList>
    </citation>
    <scope>NUCLEOTIDE SEQUENCE [LARGE SCALE GENOMIC DNA]</scope>
    <source>
        <strain evidence="2 3">DSM 45043</strain>
    </source>
</reference>
<dbReference type="RefSeq" id="WP_141968314.1">
    <property type="nucleotide sequence ID" value="NZ_VFPO01000001.1"/>
</dbReference>
<sequence>MSSHAAFEPLHGAEGQPTPVLRHGDTVLRPAAPWTPTVHALLDHLEQVGFTGSPRVVGDGYDDQGREVVTYVEGEFVHPHAWSDEGVHAAGRLLRRLHDATASFTPPDGAVWQRWPFHSDAPDAIISHRDAGPWHTVARGGMPVAYIDWTTAGPTDRLDEVAGAAWWNAQLHDDDIAERHGLPDAESRAGQLRLFLDGYGLSGEDRRGFVTRMIEYAVRDCAAVAIEERITPESGDTAPGPGHAVWALAWRARSAAWMLRHRPILERAVTG</sequence>
<evidence type="ECO:0000256" key="1">
    <source>
        <dbReference type="SAM" id="MobiDB-lite"/>
    </source>
</evidence>
<comment type="caution">
    <text evidence="2">The sequence shown here is derived from an EMBL/GenBank/DDBJ whole genome shotgun (WGS) entry which is preliminary data.</text>
</comment>
<protein>
    <recommendedName>
        <fullName evidence="4">Phosphotransferase family enzyme</fullName>
    </recommendedName>
</protein>
<feature type="region of interest" description="Disordered" evidence="1">
    <location>
        <begin position="1"/>
        <end position="20"/>
    </location>
</feature>
<dbReference type="OrthoDB" id="236897at2"/>
<dbReference type="SUPFAM" id="SSF56112">
    <property type="entry name" value="Protein kinase-like (PK-like)"/>
    <property type="match status" value="1"/>
</dbReference>
<name>A0A543IDN1_9ACTN</name>
<gene>
    <name evidence="2" type="ORF">FHX41_2342</name>
</gene>
<dbReference type="Proteomes" id="UP000316706">
    <property type="component" value="Unassembled WGS sequence"/>
</dbReference>
<evidence type="ECO:0000313" key="3">
    <source>
        <dbReference type="Proteomes" id="UP000316706"/>
    </source>
</evidence>
<organism evidence="2 3">
    <name type="scientific">Actinomadura hallensis</name>
    <dbReference type="NCBI Taxonomy" id="337895"/>
    <lineage>
        <taxon>Bacteria</taxon>
        <taxon>Bacillati</taxon>
        <taxon>Actinomycetota</taxon>
        <taxon>Actinomycetes</taxon>
        <taxon>Streptosporangiales</taxon>
        <taxon>Thermomonosporaceae</taxon>
        <taxon>Actinomadura</taxon>
    </lineage>
</organism>
<proteinExistence type="predicted"/>
<evidence type="ECO:0000313" key="2">
    <source>
        <dbReference type="EMBL" id="TQM68687.1"/>
    </source>
</evidence>